<dbReference type="InterPro" id="IPR044059">
    <property type="entry name" value="Csn1/TTC4_wheel"/>
</dbReference>
<dbReference type="PANTHER" id="PTHR46035:SF1">
    <property type="entry name" value="TETRATRICOPEPTIDE REPEAT PROTEIN 4"/>
    <property type="match status" value="1"/>
</dbReference>
<gene>
    <name evidence="5" type="primary">CNS1</name>
    <name evidence="5" type="ORF">H4R26_000134</name>
</gene>
<proteinExistence type="inferred from homology"/>
<dbReference type="Gene3D" id="1.25.40.10">
    <property type="entry name" value="Tetratricopeptide repeat domain"/>
    <property type="match status" value="1"/>
</dbReference>
<evidence type="ECO:0000313" key="5">
    <source>
        <dbReference type="EMBL" id="KAJ2008518.1"/>
    </source>
</evidence>
<dbReference type="PANTHER" id="PTHR46035">
    <property type="entry name" value="TETRATRICOPEPTIDE REPEAT PROTEIN 4"/>
    <property type="match status" value="1"/>
</dbReference>
<evidence type="ECO:0000256" key="3">
    <source>
        <dbReference type="ARBA" id="ARBA00023602"/>
    </source>
</evidence>
<evidence type="ECO:0000259" key="4">
    <source>
        <dbReference type="Pfam" id="PF18972"/>
    </source>
</evidence>
<dbReference type="Proteomes" id="UP001150907">
    <property type="component" value="Unassembled WGS sequence"/>
</dbReference>
<dbReference type="Pfam" id="PF18972">
    <property type="entry name" value="Wheel"/>
    <property type="match status" value="1"/>
</dbReference>
<evidence type="ECO:0000313" key="6">
    <source>
        <dbReference type="Proteomes" id="UP001150907"/>
    </source>
</evidence>
<protein>
    <submittedName>
        <fullName evidence="5">HSP70/90 co-chaperone</fullName>
    </submittedName>
</protein>
<dbReference type="EMBL" id="JANBQF010000003">
    <property type="protein sequence ID" value="KAJ2008518.1"/>
    <property type="molecule type" value="Genomic_DNA"/>
</dbReference>
<keyword evidence="1" id="KW-0677">Repeat</keyword>
<comment type="caution">
    <text evidence="5">The sequence shown here is derived from an EMBL/GenBank/DDBJ whole genome shotgun (WGS) entry which is preliminary data.</text>
</comment>
<dbReference type="SMART" id="SM00028">
    <property type="entry name" value="TPR"/>
    <property type="match status" value="3"/>
</dbReference>
<dbReference type="GO" id="GO:0005634">
    <property type="term" value="C:nucleus"/>
    <property type="evidence" value="ECO:0007669"/>
    <property type="project" value="TreeGrafter"/>
</dbReference>
<evidence type="ECO:0000256" key="2">
    <source>
        <dbReference type="ARBA" id="ARBA00022803"/>
    </source>
</evidence>
<name>A0A9W8BPA8_9FUNG</name>
<dbReference type="GO" id="GO:0051879">
    <property type="term" value="F:Hsp90 protein binding"/>
    <property type="evidence" value="ECO:0007669"/>
    <property type="project" value="InterPro"/>
</dbReference>
<comment type="similarity">
    <text evidence="3">Belongs to the TTC4 family.</text>
</comment>
<evidence type="ECO:0000256" key="1">
    <source>
        <dbReference type="ARBA" id="ARBA00022737"/>
    </source>
</evidence>
<sequence>MASQDCKKEAAMIGPAPTHLTAEQRKNKVIEDLEKIPLFMTQLPDTEEEAGGNIAVEALKSLVSDEPPAEVAENLKSEGNMCFKRKRFAEAAYCYTKALKCDHDDSVLKVALLINRAAANLELQNYGMVLRDCAEALRLRPKTVKALFRSAKACLALEKFPEATECCKWGLSLEPDNKELSALQAQADKAIERHDSRIQEREDRARQKAVQREQLSQAIKIRSALTFDTSSDKKKSQGAASDAYPWENDSLRQVDLDPATGHLLWPVFFLYPESKESDFVERFDETLTLRDMLQEVLAEPPNWDDRRSPKYVLDAVDIFFLSRPVGGFDEDERLVKVSIDTCLGVILNSDKYVIRDGIPNFLVLPRNDPFTAQFIERYRKLRLARETGEKQPPTTAA</sequence>
<dbReference type="GO" id="GO:0005829">
    <property type="term" value="C:cytosol"/>
    <property type="evidence" value="ECO:0007669"/>
    <property type="project" value="TreeGrafter"/>
</dbReference>
<dbReference type="GO" id="GO:0030544">
    <property type="term" value="F:Hsp70 protein binding"/>
    <property type="evidence" value="ECO:0007669"/>
    <property type="project" value="TreeGrafter"/>
</dbReference>
<dbReference type="InterPro" id="IPR019734">
    <property type="entry name" value="TPR_rpt"/>
</dbReference>
<dbReference type="AlphaFoldDB" id="A0A9W8BPA8"/>
<dbReference type="InterPro" id="IPR011990">
    <property type="entry name" value="TPR-like_helical_dom_sf"/>
</dbReference>
<accession>A0A9W8BPA8</accession>
<keyword evidence="2" id="KW-0802">TPR repeat</keyword>
<feature type="domain" description="Cns1/TTC4 wheel" evidence="4">
    <location>
        <begin position="259"/>
        <end position="377"/>
    </location>
</feature>
<reference evidence="5" key="1">
    <citation type="submission" date="2022-07" db="EMBL/GenBank/DDBJ databases">
        <title>Phylogenomic reconstructions and comparative analyses of Kickxellomycotina fungi.</title>
        <authorList>
            <person name="Reynolds N.K."/>
            <person name="Stajich J.E."/>
            <person name="Barry K."/>
            <person name="Grigoriev I.V."/>
            <person name="Crous P."/>
            <person name="Smith M.E."/>
        </authorList>
    </citation>
    <scope>NUCLEOTIDE SEQUENCE</scope>
    <source>
        <strain evidence="5">IMI 214461</strain>
    </source>
</reference>
<keyword evidence="6" id="KW-1185">Reference proteome</keyword>
<organism evidence="5 6">
    <name type="scientific">Coemansia thaxteri</name>
    <dbReference type="NCBI Taxonomy" id="2663907"/>
    <lineage>
        <taxon>Eukaryota</taxon>
        <taxon>Fungi</taxon>
        <taxon>Fungi incertae sedis</taxon>
        <taxon>Zoopagomycota</taxon>
        <taxon>Kickxellomycotina</taxon>
        <taxon>Kickxellomycetes</taxon>
        <taxon>Kickxellales</taxon>
        <taxon>Kickxellaceae</taxon>
        <taxon>Coemansia</taxon>
    </lineage>
</organism>
<dbReference type="GO" id="GO:0006457">
    <property type="term" value="P:protein folding"/>
    <property type="evidence" value="ECO:0007669"/>
    <property type="project" value="TreeGrafter"/>
</dbReference>
<dbReference type="OrthoDB" id="420195at2759"/>
<dbReference type="SUPFAM" id="SSF48452">
    <property type="entry name" value="TPR-like"/>
    <property type="match status" value="1"/>
</dbReference>